<dbReference type="Pfam" id="PF13622">
    <property type="entry name" value="4HBT_3"/>
    <property type="match status" value="1"/>
</dbReference>
<feature type="domain" description="Acyl-CoA thioesterase-like C-terminal" evidence="2">
    <location>
        <begin position="171"/>
        <end position="316"/>
    </location>
</feature>
<feature type="domain" description="Acyl-CoA thioesterase-like N-terminal HotDog" evidence="1">
    <location>
        <begin position="26"/>
        <end position="113"/>
    </location>
</feature>
<dbReference type="PANTHER" id="PTHR38110:SF1">
    <property type="entry name" value="THIOESTERASE DOMAIN-CONTAINING PROTEIN"/>
    <property type="match status" value="1"/>
</dbReference>
<evidence type="ECO:0000313" key="3">
    <source>
        <dbReference type="EMBL" id="KAK2612553.1"/>
    </source>
</evidence>
<dbReference type="SUPFAM" id="SSF54637">
    <property type="entry name" value="Thioesterase/thiol ester dehydrase-isomerase"/>
    <property type="match status" value="1"/>
</dbReference>
<protein>
    <recommendedName>
        <fullName evidence="5">Thioesterase family protein</fullName>
    </recommendedName>
</protein>
<organism evidence="3 4">
    <name type="scientific">Conoideocrella luteorostrata</name>
    <dbReference type="NCBI Taxonomy" id="1105319"/>
    <lineage>
        <taxon>Eukaryota</taxon>
        <taxon>Fungi</taxon>
        <taxon>Dikarya</taxon>
        <taxon>Ascomycota</taxon>
        <taxon>Pezizomycotina</taxon>
        <taxon>Sordariomycetes</taxon>
        <taxon>Hypocreomycetidae</taxon>
        <taxon>Hypocreales</taxon>
        <taxon>Clavicipitaceae</taxon>
        <taxon>Conoideocrella</taxon>
    </lineage>
</organism>
<dbReference type="InterPro" id="IPR049450">
    <property type="entry name" value="ACOT8-like_C"/>
</dbReference>
<evidence type="ECO:0000259" key="2">
    <source>
        <dbReference type="Pfam" id="PF20789"/>
    </source>
</evidence>
<dbReference type="Gene3D" id="2.40.160.210">
    <property type="entry name" value="Acyl-CoA thioesterase, double hotdog domain"/>
    <property type="match status" value="1"/>
</dbReference>
<evidence type="ECO:0008006" key="5">
    <source>
        <dbReference type="Google" id="ProtNLM"/>
    </source>
</evidence>
<dbReference type="InterPro" id="IPR029069">
    <property type="entry name" value="HotDog_dom_sf"/>
</dbReference>
<dbReference type="AlphaFoldDB" id="A0AAJ0FYA2"/>
<comment type="caution">
    <text evidence="3">The sequence shown here is derived from an EMBL/GenBank/DDBJ whole genome shotgun (WGS) entry which is preliminary data.</text>
</comment>
<sequence>MKTDSILKRQIDLKKTSSNTYSASWHSDWTLGNTLNGGCIAAVIHHAFATHIMTDDSIVARNQPHVLSLKLEFLRSCEKSDSSITIEPLKIGKSLSTFEVRLVQGGKLRVLAQAKSINFDKVHGPTAATDWRLYPDPPPKPNFGRVLAQQPDENWVPGLVQGELIPLTGRKLGLFPRVGFPINGVCDAWNGFLGDERMDATYLALMTDMIPSMSDTLLRNGGPYDAHVFHAEMERWAKLNPGIPCVMTNSIADAMKATSFVYTNALSIEYKRKIPEGGLRWVFTRAATKMLRNGVMDIEVSLCDEEEEVLAIAHHQDLILGVDGKFRDNKIKSAL</sequence>
<dbReference type="InterPro" id="IPR052389">
    <property type="entry name" value="Sec_Metab_Biosynth-Assoc"/>
</dbReference>
<proteinExistence type="predicted"/>
<gene>
    <name evidence="3" type="ORF">QQS21_001491</name>
</gene>
<dbReference type="Pfam" id="PF20789">
    <property type="entry name" value="4HBT_3C"/>
    <property type="match status" value="1"/>
</dbReference>
<evidence type="ECO:0000259" key="1">
    <source>
        <dbReference type="Pfam" id="PF13622"/>
    </source>
</evidence>
<dbReference type="Proteomes" id="UP001251528">
    <property type="component" value="Unassembled WGS sequence"/>
</dbReference>
<keyword evidence="4" id="KW-1185">Reference proteome</keyword>
<name>A0AAJ0FYA2_9HYPO</name>
<reference evidence="3" key="1">
    <citation type="submission" date="2023-06" db="EMBL/GenBank/DDBJ databases">
        <title>Conoideocrella luteorostrata (Hypocreales: Clavicipitaceae), a potential biocontrol fungus for elongate hemlock scale in United States Christmas tree production areas.</title>
        <authorList>
            <person name="Barrett H."/>
            <person name="Lovett B."/>
            <person name="Macias A.M."/>
            <person name="Stajich J.E."/>
            <person name="Kasson M.T."/>
        </authorList>
    </citation>
    <scope>NUCLEOTIDE SEQUENCE</scope>
    <source>
        <strain evidence="3">ARSEF 14590</strain>
    </source>
</reference>
<dbReference type="PANTHER" id="PTHR38110">
    <property type="entry name" value="CHROMOSOME 23, WHOLE GENOME SHOTGUN SEQUENCE"/>
    <property type="match status" value="1"/>
</dbReference>
<dbReference type="InterPro" id="IPR042171">
    <property type="entry name" value="Acyl-CoA_hotdog"/>
</dbReference>
<accession>A0AAJ0FYA2</accession>
<dbReference type="InterPro" id="IPR049449">
    <property type="entry name" value="TesB_ACOT8-like_N"/>
</dbReference>
<dbReference type="EMBL" id="JASWJB010000015">
    <property type="protein sequence ID" value="KAK2612553.1"/>
    <property type="molecule type" value="Genomic_DNA"/>
</dbReference>
<evidence type="ECO:0000313" key="4">
    <source>
        <dbReference type="Proteomes" id="UP001251528"/>
    </source>
</evidence>